<sequence length="189" mass="21389">MSTQINLLPWREEVKKVRKNQFIAMVAVAAVIGVGVVFGGNMYLQGMIDHQEHRNQLLRTEITRLDTRIQRIQELERTRDQLEARMNVIQELQTGRPQVVHMFEELVSTLPDGVFLKTVTQQGGNITITGVGQSNARVSTYMERLDGSAWFTDPNLDVIEVRDREGIRVSNFTLRVRQTNPGADNGEGA</sequence>
<dbReference type="Proteomes" id="UP001205843">
    <property type="component" value="Unassembled WGS sequence"/>
</dbReference>
<proteinExistence type="predicted"/>
<dbReference type="PANTHER" id="PTHR40278:SF2">
    <property type="entry name" value="TYPE IV PILUS INNER MEMBRANE COMPONENT PILN"/>
    <property type="match status" value="1"/>
</dbReference>
<evidence type="ECO:0000256" key="2">
    <source>
        <dbReference type="SAM" id="Phobius"/>
    </source>
</evidence>
<dbReference type="PANTHER" id="PTHR40278">
    <property type="entry name" value="DNA UTILIZATION PROTEIN HOFN"/>
    <property type="match status" value="1"/>
</dbReference>
<dbReference type="InterPro" id="IPR007813">
    <property type="entry name" value="PilN"/>
</dbReference>
<dbReference type="Pfam" id="PF05137">
    <property type="entry name" value="PilN"/>
    <property type="match status" value="1"/>
</dbReference>
<evidence type="ECO:0000313" key="3">
    <source>
        <dbReference type="EMBL" id="MCP1676880.1"/>
    </source>
</evidence>
<gene>
    <name evidence="3" type="ORF">J2T57_004053</name>
</gene>
<keyword evidence="2" id="KW-0472">Membrane</keyword>
<dbReference type="EMBL" id="JALJXV010000011">
    <property type="protein sequence ID" value="MCP1676880.1"/>
    <property type="molecule type" value="Genomic_DNA"/>
</dbReference>
<accession>A0AAE3KCI0</accession>
<protein>
    <submittedName>
        <fullName evidence="3">Type IV pilus assembly protein PilN</fullName>
    </submittedName>
</protein>
<reference evidence="3" key="1">
    <citation type="submission" date="2022-03" db="EMBL/GenBank/DDBJ databases">
        <title>Genomic Encyclopedia of Type Strains, Phase III (KMG-III): the genomes of soil and plant-associated and newly described type strains.</title>
        <authorList>
            <person name="Whitman W."/>
        </authorList>
    </citation>
    <scope>NUCLEOTIDE SEQUENCE</scope>
    <source>
        <strain evidence="3">ANL 6-2</strain>
    </source>
</reference>
<organism evidence="3 4">
    <name type="scientific">Natronocella acetinitrilica</name>
    <dbReference type="NCBI Taxonomy" id="414046"/>
    <lineage>
        <taxon>Bacteria</taxon>
        <taxon>Pseudomonadati</taxon>
        <taxon>Pseudomonadota</taxon>
        <taxon>Gammaproteobacteria</taxon>
        <taxon>Chromatiales</taxon>
        <taxon>Ectothiorhodospiraceae</taxon>
        <taxon>Natronocella</taxon>
    </lineage>
</organism>
<feature type="transmembrane region" description="Helical" evidence="2">
    <location>
        <begin position="21"/>
        <end position="44"/>
    </location>
</feature>
<dbReference type="AlphaFoldDB" id="A0AAE3KCI0"/>
<name>A0AAE3KCI0_9GAMM</name>
<keyword evidence="2" id="KW-1133">Transmembrane helix</keyword>
<dbReference type="RefSeq" id="WP_253484216.1">
    <property type="nucleotide sequence ID" value="NZ_JALJXV010000011.1"/>
</dbReference>
<evidence type="ECO:0000313" key="4">
    <source>
        <dbReference type="Proteomes" id="UP001205843"/>
    </source>
</evidence>
<dbReference type="InterPro" id="IPR052534">
    <property type="entry name" value="Extracell_DNA_Util/SecSys_Comp"/>
</dbReference>
<evidence type="ECO:0000256" key="1">
    <source>
        <dbReference type="SAM" id="Coils"/>
    </source>
</evidence>
<keyword evidence="4" id="KW-1185">Reference proteome</keyword>
<feature type="coiled-coil region" evidence="1">
    <location>
        <begin position="55"/>
        <end position="92"/>
    </location>
</feature>
<keyword evidence="1" id="KW-0175">Coiled coil</keyword>
<dbReference type="GO" id="GO:0043683">
    <property type="term" value="P:type IV pilus assembly"/>
    <property type="evidence" value="ECO:0007669"/>
    <property type="project" value="TreeGrafter"/>
</dbReference>
<dbReference type="GO" id="GO:0043107">
    <property type="term" value="P:type IV pilus-dependent motility"/>
    <property type="evidence" value="ECO:0007669"/>
    <property type="project" value="TreeGrafter"/>
</dbReference>
<keyword evidence="2" id="KW-0812">Transmembrane</keyword>
<comment type="caution">
    <text evidence="3">The sequence shown here is derived from an EMBL/GenBank/DDBJ whole genome shotgun (WGS) entry which is preliminary data.</text>
</comment>